<name>A0A5B8VLU5_9BACT</name>
<dbReference type="RefSeq" id="WP_146782051.1">
    <property type="nucleotide sequence ID" value="NZ_CP042434.1"/>
</dbReference>
<proteinExistence type="predicted"/>
<organism evidence="1 2">
    <name type="scientific">Arachidicoccus ginsenosidivorans</name>
    <dbReference type="NCBI Taxonomy" id="496057"/>
    <lineage>
        <taxon>Bacteria</taxon>
        <taxon>Pseudomonadati</taxon>
        <taxon>Bacteroidota</taxon>
        <taxon>Chitinophagia</taxon>
        <taxon>Chitinophagales</taxon>
        <taxon>Chitinophagaceae</taxon>
        <taxon>Arachidicoccus</taxon>
    </lineage>
</organism>
<sequence length="173" mass="18476">MKKRKIKLPFFKIENEFPTLLSPEELKTIVGGLYDNVNNEEDFINNINQMVSSGMLNYYGTGNYDSGFLDFGDSGSGGSGSSLTFGSEFMIGSGTPYINFNNVAPLFEFGSSTGSGGSTQPGPLIYNFGNGGSATFTGAGGTDYKVNVNTSDGKKFGVEFKNGKWKLTIGINL</sequence>
<keyword evidence="2" id="KW-1185">Reference proteome</keyword>
<evidence type="ECO:0000313" key="2">
    <source>
        <dbReference type="Proteomes" id="UP000321291"/>
    </source>
</evidence>
<dbReference type="KEGG" id="agi:FSB73_11370"/>
<dbReference type="Proteomes" id="UP000321291">
    <property type="component" value="Chromosome"/>
</dbReference>
<dbReference type="OrthoDB" id="10009537at2"/>
<protein>
    <submittedName>
        <fullName evidence="1">Uncharacterized protein</fullName>
    </submittedName>
</protein>
<dbReference type="AlphaFoldDB" id="A0A5B8VLU5"/>
<evidence type="ECO:0000313" key="1">
    <source>
        <dbReference type="EMBL" id="QEC72183.1"/>
    </source>
</evidence>
<reference evidence="1 2" key="1">
    <citation type="journal article" date="2017" name="Int. J. Syst. Evol. Microbiol.">
        <title>Arachidicoccus ginsenosidivorans sp. nov., with ginsenoside-converting activity isolated from ginseng cultivating soil.</title>
        <authorList>
            <person name="Siddiqi M.Z."/>
            <person name="Aslam Z."/>
            <person name="Im W.T."/>
        </authorList>
    </citation>
    <scope>NUCLEOTIDE SEQUENCE [LARGE SCALE GENOMIC DNA]</scope>
    <source>
        <strain evidence="1 2">Gsoil 809</strain>
    </source>
</reference>
<dbReference type="EMBL" id="CP042434">
    <property type="protein sequence ID" value="QEC72183.1"/>
    <property type="molecule type" value="Genomic_DNA"/>
</dbReference>
<gene>
    <name evidence="1" type="ORF">FSB73_11370</name>
</gene>
<accession>A0A5B8VLU5</accession>